<evidence type="ECO:0000313" key="3">
    <source>
        <dbReference type="Proteomes" id="UP001476798"/>
    </source>
</evidence>
<gene>
    <name evidence="2" type="ORF">GOODEAATRI_032404</name>
</gene>
<comment type="caution">
    <text evidence="2">The sequence shown here is derived from an EMBL/GenBank/DDBJ whole genome shotgun (WGS) entry which is preliminary data.</text>
</comment>
<dbReference type="Proteomes" id="UP001476798">
    <property type="component" value="Unassembled WGS sequence"/>
</dbReference>
<feature type="region of interest" description="Disordered" evidence="1">
    <location>
        <begin position="78"/>
        <end position="182"/>
    </location>
</feature>
<evidence type="ECO:0000256" key="1">
    <source>
        <dbReference type="SAM" id="MobiDB-lite"/>
    </source>
</evidence>
<reference evidence="2 3" key="1">
    <citation type="submission" date="2021-06" db="EMBL/GenBank/DDBJ databases">
        <authorList>
            <person name="Palmer J.M."/>
        </authorList>
    </citation>
    <scope>NUCLEOTIDE SEQUENCE [LARGE SCALE GENOMIC DNA]</scope>
    <source>
        <strain evidence="2 3">GA_2019</strain>
        <tissue evidence="2">Muscle</tissue>
    </source>
</reference>
<proteinExistence type="predicted"/>
<dbReference type="EMBL" id="JAHRIO010045994">
    <property type="protein sequence ID" value="MEQ2173467.1"/>
    <property type="molecule type" value="Genomic_DNA"/>
</dbReference>
<feature type="region of interest" description="Disordered" evidence="1">
    <location>
        <begin position="1"/>
        <end position="29"/>
    </location>
</feature>
<keyword evidence="3" id="KW-1185">Reference proteome</keyword>
<sequence length="182" mass="19852">MPSPSTCLHFGSNPHQTMTEGTSQTQDQADRVGNLLRWIQQQEEDARTLYGEDIETLPPLLLLEEMEEVFGGSRLVLAPPGYKPGQNRSTHPMPSPVASSLHRRRRRPLPSTSVAAAAQLSSSAAASAEPSTFVAASTTTEFPAGFSSRPGCRRHQSSDPLWDPTSPSSDSRRERGLWSRSP</sequence>
<organism evidence="2 3">
    <name type="scientific">Goodea atripinnis</name>
    <dbReference type="NCBI Taxonomy" id="208336"/>
    <lineage>
        <taxon>Eukaryota</taxon>
        <taxon>Metazoa</taxon>
        <taxon>Chordata</taxon>
        <taxon>Craniata</taxon>
        <taxon>Vertebrata</taxon>
        <taxon>Euteleostomi</taxon>
        <taxon>Actinopterygii</taxon>
        <taxon>Neopterygii</taxon>
        <taxon>Teleostei</taxon>
        <taxon>Neoteleostei</taxon>
        <taxon>Acanthomorphata</taxon>
        <taxon>Ovalentaria</taxon>
        <taxon>Atherinomorphae</taxon>
        <taxon>Cyprinodontiformes</taxon>
        <taxon>Goodeidae</taxon>
        <taxon>Goodea</taxon>
    </lineage>
</organism>
<accession>A0ABV0NPX0</accession>
<evidence type="ECO:0000313" key="2">
    <source>
        <dbReference type="EMBL" id="MEQ2173467.1"/>
    </source>
</evidence>
<protein>
    <submittedName>
        <fullName evidence="2">Uncharacterized protein</fullName>
    </submittedName>
</protein>
<feature type="compositionally biased region" description="Low complexity" evidence="1">
    <location>
        <begin position="111"/>
        <end position="131"/>
    </location>
</feature>
<feature type="compositionally biased region" description="Polar residues" evidence="1">
    <location>
        <begin position="13"/>
        <end position="27"/>
    </location>
</feature>
<name>A0ABV0NPX0_9TELE</name>
<feature type="compositionally biased region" description="Basic and acidic residues" evidence="1">
    <location>
        <begin position="170"/>
        <end position="182"/>
    </location>
</feature>